<name>A0AAU9VNW9_9CNID</name>
<proteinExistence type="predicted"/>
<gene>
    <name evidence="1" type="ORF">PMEA_00000448</name>
</gene>
<evidence type="ECO:0000313" key="1">
    <source>
        <dbReference type="EMBL" id="CAH3031677.1"/>
    </source>
</evidence>
<sequence length="157" mass="17996">MTLVLGYYRKKNKLMISVLFLRRTPASMMSFLKMKECRTQVLVYQNNSGVGDQIRLIFVETTVQQSAEITASSKNKRHNGIRVLYNFQPLKVFCGTFAVQNGFKHNNHCFPTSNQTRHICMANMIPPQPRLASIVRRTPPTIPVKRKEKLKSVPTQA</sequence>
<comment type="caution">
    <text evidence="1">The sequence shown here is derived from an EMBL/GenBank/DDBJ whole genome shotgun (WGS) entry which is preliminary data.</text>
</comment>
<dbReference type="EMBL" id="CALNXJ010000001">
    <property type="protein sequence ID" value="CAH3031677.1"/>
    <property type="molecule type" value="Genomic_DNA"/>
</dbReference>
<keyword evidence="2" id="KW-1185">Reference proteome</keyword>
<protein>
    <submittedName>
        <fullName evidence="1">Uncharacterized protein</fullName>
    </submittedName>
</protein>
<dbReference type="AlphaFoldDB" id="A0AAU9VNW9"/>
<accession>A0AAU9VNW9</accession>
<reference evidence="1 2" key="1">
    <citation type="submission" date="2022-05" db="EMBL/GenBank/DDBJ databases">
        <authorList>
            <consortium name="Genoscope - CEA"/>
            <person name="William W."/>
        </authorList>
    </citation>
    <scope>NUCLEOTIDE SEQUENCE [LARGE SCALE GENOMIC DNA]</scope>
</reference>
<organism evidence="1 2">
    <name type="scientific">Pocillopora meandrina</name>
    <dbReference type="NCBI Taxonomy" id="46732"/>
    <lineage>
        <taxon>Eukaryota</taxon>
        <taxon>Metazoa</taxon>
        <taxon>Cnidaria</taxon>
        <taxon>Anthozoa</taxon>
        <taxon>Hexacorallia</taxon>
        <taxon>Scleractinia</taxon>
        <taxon>Astrocoeniina</taxon>
        <taxon>Pocilloporidae</taxon>
        <taxon>Pocillopora</taxon>
    </lineage>
</organism>
<dbReference type="Proteomes" id="UP001159428">
    <property type="component" value="Unassembled WGS sequence"/>
</dbReference>
<evidence type="ECO:0000313" key="2">
    <source>
        <dbReference type="Proteomes" id="UP001159428"/>
    </source>
</evidence>